<dbReference type="EMBL" id="MLJW01001225">
    <property type="protein sequence ID" value="OIQ79380.1"/>
    <property type="molecule type" value="Genomic_DNA"/>
</dbReference>
<comment type="caution">
    <text evidence="1">The sequence shown here is derived from an EMBL/GenBank/DDBJ whole genome shotgun (WGS) entry which is preliminary data.</text>
</comment>
<name>A0A1J5QHA1_9ZZZZ</name>
<dbReference type="SUPFAM" id="SSF52141">
    <property type="entry name" value="Uracil-DNA glycosylase-like"/>
    <property type="match status" value="1"/>
</dbReference>
<dbReference type="CDD" id="cd10035">
    <property type="entry name" value="UDG_like"/>
    <property type="match status" value="1"/>
</dbReference>
<gene>
    <name evidence="1" type="ORF">GALL_388860</name>
</gene>
<sequence>MLSNGKCIPEGSLEPTATIVWNRMLGLMDSHDFVLRNSFACHPHHEGDMLTNRTPAEEEIETGPDTLHTFLKAFPVREVVAVGRKCEGALKALGINCESVRHPANGGANKFREGIEQILRSGMRCAVRLEPCAA</sequence>
<dbReference type="InterPro" id="IPR036895">
    <property type="entry name" value="Uracil-DNA_glycosylase-like_sf"/>
</dbReference>
<reference evidence="1" key="1">
    <citation type="submission" date="2016-10" db="EMBL/GenBank/DDBJ databases">
        <title>Sequence of Gallionella enrichment culture.</title>
        <authorList>
            <person name="Poehlein A."/>
            <person name="Muehling M."/>
            <person name="Daniel R."/>
        </authorList>
    </citation>
    <scope>NUCLEOTIDE SEQUENCE</scope>
</reference>
<accession>A0A1J5QHA1</accession>
<evidence type="ECO:0000313" key="1">
    <source>
        <dbReference type="EMBL" id="OIQ79380.1"/>
    </source>
</evidence>
<organism evidence="1">
    <name type="scientific">mine drainage metagenome</name>
    <dbReference type="NCBI Taxonomy" id="410659"/>
    <lineage>
        <taxon>unclassified sequences</taxon>
        <taxon>metagenomes</taxon>
        <taxon>ecological metagenomes</taxon>
    </lineage>
</organism>
<proteinExistence type="predicted"/>
<dbReference type="AlphaFoldDB" id="A0A1J5QHA1"/>
<protein>
    <recommendedName>
        <fullName evidence="2">Uracil DNA glycosylase superfamily protein</fullName>
    </recommendedName>
</protein>
<evidence type="ECO:0008006" key="2">
    <source>
        <dbReference type="Google" id="ProtNLM"/>
    </source>
</evidence>